<proteinExistence type="predicted"/>
<feature type="signal peptide" evidence="2">
    <location>
        <begin position="1"/>
        <end position="19"/>
    </location>
</feature>
<name>A0A1W2TIM2_ROSNE</name>
<keyword evidence="2" id="KW-0732">Signal</keyword>
<gene>
    <name evidence="3" type="ORF">SAMD00023353_3200460</name>
</gene>
<dbReference type="AlphaFoldDB" id="A0A1W2TIM2"/>
<accession>A0A1W2TIM2</accession>
<organism evidence="3">
    <name type="scientific">Rosellinia necatrix</name>
    <name type="common">White root-rot fungus</name>
    <dbReference type="NCBI Taxonomy" id="77044"/>
    <lineage>
        <taxon>Eukaryota</taxon>
        <taxon>Fungi</taxon>
        <taxon>Dikarya</taxon>
        <taxon>Ascomycota</taxon>
        <taxon>Pezizomycotina</taxon>
        <taxon>Sordariomycetes</taxon>
        <taxon>Xylariomycetidae</taxon>
        <taxon>Xylariales</taxon>
        <taxon>Xylariaceae</taxon>
        <taxon>Rosellinia</taxon>
    </lineage>
</organism>
<feature type="chain" id="PRO_5010713492" evidence="2">
    <location>
        <begin position="20"/>
        <end position="193"/>
    </location>
</feature>
<dbReference type="OMA" id="CLKCALT"/>
<evidence type="ECO:0000256" key="2">
    <source>
        <dbReference type="SAM" id="SignalP"/>
    </source>
</evidence>
<feature type="compositionally biased region" description="Low complexity" evidence="1">
    <location>
        <begin position="105"/>
        <end position="162"/>
    </location>
</feature>
<dbReference type="STRING" id="77044.A0A1W2TIM2"/>
<evidence type="ECO:0000256" key="1">
    <source>
        <dbReference type="SAM" id="MobiDB-lite"/>
    </source>
</evidence>
<feature type="region of interest" description="Disordered" evidence="1">
    <location>
        <begin position="105"/>
        <end position="165"/>
    </location>
</feature>
<keyword evidence="4" id="KW-1185">Reference proteome</keyword>
<dbReference type="OrthoDB" id="4160690at2759"/>
<sequence length="193" mass="19708">MVRLGLILVAVAAARGATATITEPLQFTELLRRQEPGSAAYKCHEACGQAIIQSRSSKDACNDKAFLASYDSCLQCAGPDNTDIWKDYGGTLSSVAAGCGLSTTPAGAQTTTPAEPTNTGSPASETSPAATTTVPTTTPGGSSTTGAASTTTTSEAPRTTETVQTSNNDRTILASFSQLYSVVVLSVLYALVC</sequence>
<evidence type="ECO:0000313" key="3">
    <source>
        <dbReference type="EMBL" id="GAP88004.1"/>
    </source>
</evidence>
<protein>
    <submittedName>
        <fullName evidence="3">Putative dynactin arp1 p25 subunit</fullName>
    </submittedName>
</protein>
<dbReference type="EMBL" id="DF977477">
    <property type="protein sequence ID" value="GAP88004.1"/>
    <property type="molecule type" value="Genomic_DNA"/>
</dbReference>
<dbReference type="Proteomes" id="UP000054516">
    <property type="component" value="Unassembled WGS sequence"/>
</dbReference>
<evidence type="ECO:0000313" key="4">
    <source>
        <dbReference type="Proteomes" id="UP000054516"/>
    </source>
</evidence>
<reference evidence="3" key="1">
    <citation type="submission" date="2016-03" db="EMBL/GenBank/DDBJ databases">
        <title>Draft genome sequence of Rosellinia necatrix.</title>
        <authorList>
            <person name="Kanematsu S."/>
        </authorList>
    </citation>
    <scope>NUCLEOTIDE SEQUENCE [LARGE SCALE GENOMIC DNA]</scope>
    <source>
        <strain evidence="3">W97</strain>
    </source>
</reference>